<name>A0A9Q4HVF7_MEDGN</name>
<dbReference type="GO" id="GO:0016757">
    <property type="term" value="F:glycosyltransferase activity"/>
    <property type="evidence" value="ECO:0007669"/>
    <property type="project" value="InterPro"/>
</dbReference>
<sequence length="349" mass="39428">MKVILLAPTPPPHGGIAGWTKRMMETTLKNGWKVVVVDEKVTGKRDAYNATKRNYIDETKRCIRIWSDLRKALKDKDALVVQACIPAGTTSMMREIVSAIITKLHKRKFIVHFRCTLPNMVKSKISLKVFKKLIDVSDCVFVLNSASVEFLQKVNPNKKYELIPNFIETNAIKEKNNYNKNLENLTYVGGVIEEKGCDLIASVAKCFPDKSFRLVGNVDMDTSEFPDNVILLGEKSKEFVQHELDTTDAFLFLSRYTGEGFSNALAEAMSHSLPCVVSDWAANADMIENKGGIVLKNYDVKDVVEAIKKIESSETRRKMGNWNYNKIKTAYSDSVVTNMYVDAYEKLVK</sequence>
<reference evidence="2" key="1">
    <citation type="submission" date="2022-11" db="EMBL/GenBank/DDBJ databases">
        <title>Temperate bacteriophages infecting mucin-degrading bacterium Ruminococcus gnavus from the human gut.</title>
        <authorList>
            <person name="Buttimer C."/>
        </authorList>
    </citation>
    <scope>NUCLEOTIDE SEQUENCE</scope>
    <source>
        <strain evidence="2">CCUG 49994</strain>
    </source>
</reference>
<dbReference type="Proteomes" id="UP001079535">
    <property type="component" value="Unassembled WGS sequence"/>
</dbReference>
<evidence type="ECO:0000313" key="2">
    <source>
        <dbReference type="EMBL" id="MCZ0668479.1"/>
    </source>
</evidence>
<evidence type="ECO:0000259" key="1">
    <source>
        <dbReference type="Pfam" id="PF00534"/>
    </source>
</evidence>
<dbReference type="CDD" id="cd03801">
    <property type="entry name" value="GT4_PimA-like"/>
    <property type="match status" value="1"/>
</dbReference>
<organism evidence="2 3">
    <name type="scientific">Mediterraneibacter gnavus</name>
    <name type="common">Ruminococcus gnavus</name>
    <dbReference type="NCBI Taxonomy" id="33038"/>
    <lineage>
        <taxon>Bacteria</taxon>
        <taxon>Bacillati</taxon>
        <taxon>Bacillota</taxon>
        <taxon>Clostridia</taxon>
        <taxon>Lachnospirales</taxon>
        <taxon>Lachnospiraceae</taxon>
        <taxon>Mediterraneibacter</taxon>
    </lineage>
</organism>
<dbReference type="EMBL" id="JAPRAY010000018">
    <property type="protein sequence ID" value="MCZ0668479.1"/>
    <property type="molecule type" value="Genomic_DNA"/>
</dbReference>
<evidence type="ECO:0000313" key="3">
    <source>
        <dbReference type="Proteomes" id="UP001079535"/>
    </source>
</evidence>
<comment type="caution">
    <text evidence="2">The sequence shown here is derived from an EMBL/GenBank/DDBJ whole genome shotgun (WGS) entry which is preliminary data.</text>
</comment>
<dbReference type="Pfam" id="PF00534">
    <property type="entry name" value="Glycos_transf_1"/>
    <property type="match status" value="1"/>
</dbReference>
<dbReference type="Gene3D" id="3.40.50.2000">
    <property type="entry name" value="Glycogen Phosphorylase B"/>
    <property type="match status" value="2"/>
</dbReference>
<dbReference type="SUPFAM" id="SSF53756">
    <property type="entry name" value="UDP-Glycosyltransferase/glycogen phosphorylase"/>
    <property type="match status" value="1"/>
</dbReference>
<dbReference type="AlphaFoldDB" id="A0A9Q4HVF7"/>
<dbReference type="RefSeq" id="WP_268802729.1">
    <property type="nucleotide sequence ID" value="NZ_JAPRAW010000021.1"/>
</dbReference>
<gene>
    <name evidence="2" type="ORF">OZZ17_13150</name>
</gene>
<accession>A0A9Q4HVF7</accession>
<dbReference type="InterPro" id="IPR001296">
    <property type="entry name" value="Glyco_trans_1"/>
</dbReference>
<dbReference type="PANTHER" id="PTHR12526">
    <property type="entry name" value="GLYCOSYLTRANSFERASE"/>
    <property type="match status" value="1"/>
</dbReference>
<feature type="domain" description="Glycosyl transferase family 1" evidence="1">
    <location>
        <begin position="170"/>
        <end position="321"/>
    </location>
</feature>
<proteinExistence type="predicted"/>
<protein>
    <submittedName>
        <fullName evidence="2">Glycosyltransferase family 4 protein</fullName>
    </submittedName>
</protein>
<dbReference type="PANTHER" id="PTHR12526:SF630">
    <property type="entry name" value="GLYCOSYLTRANSFERASE"/>
    <property type="match status" value="1"/>
</dbReference>